<feature type="compositionally biased region" description="Basic and acidic residues" evidence="6">
    <location>
        <begin position="1156"/>
        <end position="1167"/>
    </location>
</feature>
<dbReference type="GO" id="GO:0003677">
    <property type="term" value="F:DNA binding"/>
    <property type="evidence" value="ECO:0007669"/>
    <property type="project" value="UniProtKB-KW"/>
</dbReference>
<dbReference type="InterPro" id="IPR056467">
    <property type="entry name" value="eWH_GTF3C1"/>
</dbReference>
<evidence type="ECO:0008006" key="13">
    <source>
        <dbReference type="Google" id="ProtNLM"/>
    </source>
</evidence>
<feature type="compositionally biased region" description="Polar residues" evidence="6">
    <location>
        <begin position="1145"/>
        <end position="1155"/>
    </location>
</feature>
<dbReference type="SUPFAM" id="SSF56672">
    <property type="entry name" value="DNA/RNA polymerases"/>
    <property type="match status" value="1"/>
</dbReference>
<dbReference type="Pfam" id="PF24101">
    <property type="entry name" value="WHD_GTF3C1"/>
    <property type="match status" value="1"/>
</dbReference>
<protein>
    <recommendedName>
        <fullName evidence="13">TF3C1 factor</fullName>
    </recommendedName>
</protein>
<dbReference type="InterPro" id="IPR000477">
    <property type="entry name" value="RT_dom"/>
</dbReference>
<dbReference type="Pfam" id="PF23704">
    <property type="entry name" value="WHD_GTF3C1_N"/>
    <property type="match status" value="1"/>
</dbReference>
<feature type="domain" description="GTF3C1 extended winged-helix" evidence="10">
    <location>
        <begin position="992"/>
        <end position="1100"/>
    </location>
</feature>
<comment type="caution">
    <text evidence="11">The sequence shown here is derived from an EMBL/GenBank/DDBJ whole genome shotgun (WGS) entry which is preliminary data.</text>
</comment>
<dbReference type="GO" id="GO:0042791">
    <property type="term" value="P:5S class rRNA transcription by RNA polymerase III"/>
    <property type="evidence" value="ECO:0007669"/>
    <property type="project" value="TreeGrafter"/>
</dbReference>
<evidence type="ECO:0000256" key="6">
    <source>
        <dbReference type="SAM" id="MobiDB-lite"/>
    </source>
</evidence>
<dbReference type="InterPro" id="IPR043502">
    <property type="entry name" value="DNA/RNA_pol_sf"/>
</dbReference>
<dbReference type="GO" id="GO:0000127">
    <property type="term" value="C:transcription factor TFIIIC complex"/>
    <property type="evidence" value="ECO:0007669"/>
    <property type="project" value="InterPro"/>
</dbReference>
<dbReference type="Pfam" id="PF00078">
    <property type="entry name" value="RVT_1"/>
    <property type="match status" value="1"/>
</dbReference>
<organism evidence="11 12">
    <name type="scientific">Mycteria americana</name>
    <name type="common">Wood stork</name>
    <dbReference type="NCBI Taxonomy" id="33587"/>
    <lineage>
        <taxon>Eukaryota</taxon>
        <taxon>Metazoa</taxon>
        <taxon>Chordata</taxon>
        <taxon>Craniata</taxon>
        <taxon>Vertebrata</taxon>
        <taxon>Euteleostomi</taxon>
        <taxon>Archelosauria</taxon>
        <taxon>Archosauria</taxon>
        <taxon>Dinosauria</taxon>
        <taxon>Saurischia</taxon>
        <taxon>Theropoda</taxon>
        <taxon>Coelurosauria</taxon>
        <taxon>Aves</taxon>
        <taxon>Neognathae</taxon>
        <taxon>Neoaves</taxon>
        <taxon>Aequornithes</taxon>
        <taxon>Ciconiiformes</taxon>
        <taxon>Ciconiidae</taxon>
        <taxon>Mycteria</taxon>
    </lineage>
</organism>
<feature type="region of interest" description="Disordered" evidence="6">
    <location>
        <begin position="2213"/>
        <end position="2302"/>
    </location>
</feature>
<dbReference type="PANTHER" id="PTHR15180">
    <property type="entry name" value="GENERAL TRANSCRIPTION FACTOR 3C POLYPEPTIDE 1"/>
    <property type="match status" value="1"/>
</dbReference>
<feature type="non-terminal residue" evidence="11">
    <location>
        <position position="1"/>
    </location>
</feature>
<keyword evidence="5" id="KW-0539">Nucleus</keyword>
<feature type="compositionally biased region" description="Low complexity" evidence="6">
    <location>
        <begin position="2277"/>
        <end position="2290"/>
    </location>
</feature>
<dbReference type="Pfam" id="PF04182">
    <property type="entry name" value="B-block_TFIIIC"/>
    <property type="match status" value="1"/>
</dbReference>
<feature type="domain" description="B-block binding subunit of TFIIIC" evidence="8">
    <location>
        <begin position="183"/>
        <end position="258"/>
    </location>
</feature>
<feature type="domain" description="General transcription factor 3C polypeptide 1 winged-helix" evidence="9">
    <location>
        <begin position="14"/>
        <end position="70"/>
    </location>
</feature>
<evidence type="ECO:0000259" key="10">
    <source>
        <dbReference type="Pfam" id="PF24101"/>
    </source>
</evidence>
<evidence type="ECO:0000256" key="4">
    <source>
        <dbReference type="ARBA" id="ARBA00023163"/>
    </source>
</evidence>
<accession>A0AAN7NLE1</accession>
<feature type="domain" description="Reverse transcriptase" evidence="7">
    <location>
        <begin position="426"/>
        <end position="574"/>
    </location>
</feature>
<comment type="subcellular location">
    <subcellularLocation>
        <location evidence="1">Nucleus</location>
    </subcellularLocation>
</comment>
<dbReference type="CDD" id="cd01650">
    <property type="entry name" value="RT_nLTR_like"/>
    <property type="match status" value="1"/>
</dbReference>
<feature type="compositionally biased region" description="Basic residues" evidence="6">
    <location>
        <begin position="1599"/>
        <end position="1612"/>
    </location>
</feature>
<sequence length="2542" mass="289234">ARTRKRRRGMEALWALLDEVALEGLDGITPAALWYRLGARTPPFPLPLEPVTQQLLWAALSAQPDISFYLLPRARPPLRLHDRYEEIDLETGILETKRDPVPSDDIYPVHMILDNKDGIQGSCQYFKERVDITDQIRRKDLQPCYTYTEAVEKWGEKLVIVASQDQRYRALIGWEGDPDLKLPDFSYCILERLGRARWQGELQRDLHSGAFKVDAGKIHYHRRVLDRNGLITMQSHVIRLPSGAQQHSILLLLTRFHVDRRSKYDILMEKLSSMLSARSNQMETLGNLREELGLCERTFKRLYQYMMNAGLAKVISIPLQDIHPNGGPYKTKKGTDVMVRCLKLVKEFRKKMEDYHDDDEEEIITKAVQPVDIVCERDMLTQAYELIESRGTKGISQAEIRLAMNVGKLEARMLCRLLERYKVVKVTCLVDEGKAVDVVYLDFSKAFDTVSHSILLEKLAAHGLDGCTLRWVKNWLDGWAQRVVVNGVKSSWWPITSGVPQGSVLGTVLFNIFINDVDEGIEYTLSKFADDTKLCGGVDLLEGRKALQRDLDRLDRWAEVNCMRFHKAKCWVLHLGHSNPMQCYRLGEEWLESCPAEKDLGVLVDSHLNMSQQCAQVAKKASGILACIKNSVASRTREVIMPLYSALVRPQLEYCVQCWAPHDKRDIERLERVQRRAMKLGKGLEHKADEERLRDLGLFSLEKRRLRGDLIALFNCLKGGCREVGVGLFSQVTSDRTRGSGLKLRQGRFRLDIRNFFFTERVVQHWNRLPREVVESPSLEVFKRRLDEVLRDRGFMEDEGRQRTTKYISYIFAEESDLNRQFEREKARSEQLATVTLALVPEDSPPVEDVSPGEDDTLVSESDHEEEGKDGKKRGKGQKASSGSLLKLSFQDDTHQSRPAKGSKPTAVKSQGKKLPSPQILEEPEELPDNVLGESSALETLKQESNLSTCAHSPDEDTDVAVVEEVRLEDPKKTCGQKKEKRSKATAVERSHETYRLLKRRNLIVEAVRNLRLIESLFTLQKMVMDQEKQEGVSTKCCKKSIVRLVQKLAREGLLRLYRTTVIQDGISKKVEFVVHPSVSPNDPLVKSAIEQVRFRISNSSTANRQYLQKHAEEINIKIKVPQTPTSQDHAEEENLGQDAVPDSGETQESSCKTDNNSRARKTDEKMGITQLKNYHPVTVPGLGRSLGFLPKMPRLRMVHMFLWYLIYGHPLNGAQQKGGSDGEKKGSKQGLDVNAAILEAQPDGTLEIMTTVVNPEISAQETEVELSNQTVYVDDVSWMRYVPPLPVHREFGFGWALVSDILLCLPLSLFVQIVQVSYKVDGLEDFLNDPLKKHTLIRFLPRSVRQQLLYKRRYIFSVVENLQRLCYMGLIQFGPTEKFQDKDQVFVYMKRNAVIVDTTICDPHYNLAQSSRPFERRLYVLNTMQDVENFWFDLQCVCLNTPLGVVRCPRSKRSNLQGEETALDVEMEQESAVDKHNLERKCAMLEYTTGSREVVDDGTIPGDGLGAAGLDSSFYGHLKRNWIWTSYIINKTRKESTVSENGLTVRLQTFLTKHPLPLSTGGNKINILGEGKVGSESLVQKEECVEISKEPTQDRTKQVRGGKSQKRKRLRKDTGKKIKKKKKEEDSVEKSKRLRYHDEADQSALQRMTRLRVTWTVQEDSLLMLCRIASHVLNAKVKGPFVPWQVVRDIMHASFEESLDKTSHSVGRRARYIVRNPQTYLNYKVCLAEVYQDKALIEDFMNRENNYEDPQVCAKEFKEFVERLKEKFSSTLGNPKLEIPDTLQELFSRFRVLAIGEDTNQNTKEDSLSSVYDIHFLVLQNLIQSTLALSDSQMKSCQSFQTFRLYREYRDDILVKAFLECQKRSLVNRRRVTHTLGPKKSRALPFVPMSYQLSQSYYRVFTWRFPSTICTESFQFLEKLKDAEKSDQPDNFSFKDQENKASEGMIPFPMDGPGGQCVAMLSLFSLGLVSVNVRIPEQIVVVDSTMVENEVIKSLGKEGLEDDDDDDDDLDDSSGGKRRIEVKARQASHTNYLLMRGYYAPGIVSTRNLSPSDNIVVNSCQVKVKLRCTPVPGRLSSPVSSLLDNMAVGVSCLPETFTRLIKVQEENYEVDQFLHECTERYGYNPRDVAAVLEIRNAIEATSHFGICKAELSKHFCSYEEVEPERTRSLEQYIQDLIEMQQVLEVGGHTVRLVAIVFAKPWLLHSVCLKNKPDDSDQQGAETTLPDVQQDCLPSEPKKGEECSREEEQLGKDTQSVSDEEPPRKRCRTQNDVLQDGNQLCQGSQSGLQGANENNVGAGSTDPVTMKEALIMDEETGSLGGQTEHPVCAPDAVNADTYKEQGKSCSEDKELEEENDELSTEHNKQIPILEQSASEQCDELSYLQENPGVSKGSSMTDVSQAARDRACENVCFIGRPWRIVDGNLNKPVCKGMMEAVLYHIMTKPGITEGMLLQHYMGVLQPVAVLEILQGLETLGCIRRFYMKKPSLVSLFSQPVVEEKLNNPKLSETPTIYYEPTIDCTLRLGRVFPCEVNWNKWVQIIPV</sequence>
<gene>
    <name evidence="11" type="ORF">QYF61_026420</name>
</gene>
<feature type="region of interest" description="Disordered" evidence="6">
    <location>
        <begin position="1998"/>
        <end position="2018"/>
    </location>
</feature>
<dbReference type="InterPro" id="IPR044210">
    <property type="entry name" value="Tfc3-like"/>
</dbReference>
<dbReference type="GO" id="GO:0006384">
    <property type="term" value="P:transcription initiation at RNA polymerase III promoter"/>
    <property type="evidence" value="ECO:0007669"/>
    <property type="project" value="InterPro"/>
</dbReference>
<evidence type="ECO:0000313" key="12">
    <source>
        <dbReference type="Proteomes" id="UP001333110"/>
    </source>
</evidence>
<keyword evidence="12" id="KW-1185">Reference proteome</keyword>
<feature type="region of interest" description="Disordered" evidence="6">
    <location>
        <begin position="1590"/>
        <end position="1632"/>
    </location>
</feature>
<feature type="compositionally biased region" description="Basic and acidic residues" evidence="6">
    <location>
        <begin position="2339"/>
        <end position="2348"/>
    </location>
</feature>
<dbReference type="InterPro" id="IPR035625">
    <property type="entry name" value="Tfc3-like_eWH"/>
</dbReference>
<dbReference type="InterPro" id="IPR056428">
    <property type="entry name" value="WH_GTF3C1"/>
</dbReference>
<reference evidence="11 12" key="1">
    <citation type="journal article" date="2023" name="J. Hered.">
        <title>Chromosome-level genome of the wood stork (Mycteria americana) provides insight into avian chromosome evolution.</title>
        <authorList>
            <person name="Flamio R. Jr."/>
            <person name="Ramstad K.M."/>
        </authorList>
    </citation>
    <scope>NUCLEOTIDE SEQUENCE [LARGE SCALE GENOMIC DNA]</scope>
    <source>
        <strain evidence="11">JAX WOST 10</strain>
    </source>
</reference>
<evidence type="ECO:0000259" key="7">
    <source>
        <dbReference type="Pfam" id="PF00078"/>
    </source>
</evidence>
<dbReference type="PANTHER" id="PTHR15180:SF1">
    <property type="entry name" value="GENERAL TRANSCRIPTION FACTOR 3C POLYPEPTIDE 1"/>
    <property type="match status" value="1"/>
</dbReference>
<feature type="region of interest" description="Disordered" evidence="6">
    <location>
        <begin position="836"/>
        <end position="926"/>
    </location>
</feature>
<keyword evidence="4" id="KW-0804">Transcription</keyword>
<evidence type="ECO:0000256" key="1">
    <source>
        <dbReference type="ARBA" id="ARBA00004123"/>
    </source>
</evidence>
<dbReference type="CDD" id="cd16169">
    <property type="entry name" value="Tau138_eWH"/>
    <property type="match status" value="1"/>
</dbReference>
<dbReference type="Proteomes" id="UP001333110">
    <property type="component" value="Unassembled WGS sequence"/>
</dbReference>
<feature type="region of interest" description="Disordered" evidence="6">
    <location>
        <begin position="2339"/>
        <end position="2363"/>
    </location>
</feature>
<proteinExistence type="predicted"/>
<dbReference type="EMBL" id="JAUNZN010000012">
    <property type="protein sequence ID" value="KAK4813816.1"/>
    <property type="molecule type" value="Genomic_DNA"/>
</dbReference>
<feature type="compositionally biased region" description="Acidic residues" evidence="6">
    <location>
        <begin position="2349"/>
        <end position="2358"/>
    </location>
</feature>
<evidence type="ECO:0000259" key="9">
    <source>
        <dbReference type="Pfam" id="PF23704"/>
    </source>
</evidence>
<evidence type="ECO:0000313" key="11">
    <source>
        <dbReference type="EMBL" id="KAK4813816.1"/>
    </source>
</evidence>
<feature type="compositionally biased region" description="Acidic residues" evidence="6">
    <location>
        <begin position="2001"/>
        <end position="2013"/>
    </location>
</feature>
<dbReference type="GO" id="GO:0005634">
    <property type="term" value="C:nucleus"/>
    <property type="evidence" value="ECO:0007669"/>
    <property type="project" value="UniProtKB-SubCell"/>
</dbReference>
<feature type="compositionally biased region" description="Basic and acidic residues" evidence="6">
    <location>
        <begin position="2236"/>
        <end position="2251"/>
    </location>
</feature>
<evidence type="ECO:0000256" key="5">
    <source>
        <dbReference type="ARBA" id="ARBA00023242"/>
    </source>
</evidence>
<keyword evidence="2" id="KW-0597">Phosphoprotein</keyword>
<evidence type="ECO:0000259" key="8">
    <source>
        <dbReference type="Pfam" id="PF04182"/>
    </source>
</evidence>
<evidence type="ECO:0000256" key="3">
    <source>
        <dbReference type="ARBA" id="ARBA00023125"/>
    </source>
</evidence>
<feature type="region of interest" description="Disordered" evidence="6">
    <location>
        <begin position="1124"/>
        <end position="1167"/>
    </location>
</feature>
<keyword evidence="3" id="KW-0238">DNA-binding</keyword>
<evidence type="ECO:0000256" key="2">
    <source>
        <dbReference type="ARBA" id="ARBA00022553"/>
    </source>
</evidence>
<dbReference type="InterPro" id="IPR007309">
    <property type="entry name" value="TFIIIC_Bblock-bd"/>
</dbReference>
<name>A0AAN7NLE1_MYCAM</name>